<dbReference type="GO" id="GO:0005524">
    <property type="term" value="F:ATP binding"/>
    <property type="evidence" value="ECO:0007669"/>
    <property type="project" value="UniProtKB-UniRule"/>
</dbReference>
<dbReference type="GO" id="GO:0000146">
    <property type="term" value="F:microfilament motor activity"/>
    <property type="evidence" value="ECO:0007669"/>
    <property type="project" value="TreeGrafter"/>
</dbReference>
<dbReference type="SMART" id="SM00015">
    <property type="entry name" value="IQ"/>
    <property type="match status" value="1"/>
</dbReference>
<feature type="domain" description="TH1" evidence="9">
    <location>
        <begin position="812"/>
        <end position="1002"/>
    </location>
</feature>
<dbReference type="EMBL" id="AMQN01000089">
    <property type="status" value="NOT_ANNOTATED_CDS"/>
    <property type="molecule type" value="Genomic_DNA"/>
</dbReference>
<name>X1ZB29_CAPTE</name>
<dbReference type="GO" id="GO:0051015">
    <property type="term" value="F:actin filament binding"/>
    <property type="evidence" value="ECO:0007669"/>
    <property type="project" value="TreeGrafter"/>
</dbReference>
<evidence type="ECO:0000256" key="5">
    <source>
        <dbReference type="ARBA" id="ARBA00023175"/>
    </source>
</evidence>
<evidence type="ECO:0000259" key="9">
    <source>
        <dbReference type="PROSITE" id="PS51757"/>
    </source>
</evidence>
<dbReference type="Gene3D" id="1.20.58.530">
    <property type="match status" value="1"/>
</dbReference>
<dbReference type="OMA" id="SSCIEIF"/>
<sequence length="1002" mass="114030">MAGLDEGREFGVGDFVLLDQVNLESFLGNLKLRYQKGKIYTYIGEVVVSVNPYRSLNIYDKDTVEQYRGREIYERPPHIFAIADAAYKAMKRKAKDACIVISGESGAGKTEASKIIMKYIAAVTNVSGQKEVERVKNILLQSNCILEAFGNAKTNRNDNSSRFGKYMDINFDFKGDPVGGHINNYLLEKSRVVFQQAGERNFHSFYQLLFGCPDSKLTQLKLARDPMMFHFLNQGGGHRVSSINDKKDFKTVNDALKGIGFAQEAETMWKIVASVLHLGNVEFEESTDDHASLKDSQGVDAIAHLLELNADEVEQALCSRVVAAKGEVLQKGHTHSQAIHSRDAFAKAIYNRMFSWIVNLINKGVEVKKDFSGHGRSTVIGVLDIYGFEIFDDNSFEQFCINYCNEKLQQLFIELVLKQEQDEYMREGIQWQHVDYFNNKIICDLVEASHTGILAILDEACLNVGKVTDAIFLDAMSSKLSSHKHFMSRKTHNTEKSLEFGRDFRIKHYAGDVTYKVPGFMEKNRDSLFQDFKRLLYNSRNSMLKEMWPEGAQCVTNVTKRPVTAGTSFKNSIISLVKNLASKEPYYVRCIKPNEEKSPTLFNDKRCEHQVLYLGLLENVRVRRAGFAFRMHFSRFLLRYKLICNATWPTYRGSDKDGTATIIDDQGFSDDVQYGKTKVFIRHPQTIFTLEQQRTNKLPAITLLLQRMWRGTMARKRAKQMRAVYKIMDAYRKYKLRKFIHGLHKSYGNARNMRGFGKSVRWPPCPRGLEDVSHTFQRAHARWRAHMILESIPAEQRPSLQIKILAADSLKGQRKDWGSKRNWEGNYLVQSQENPSTADFVASVSKLKTKDGFTKVHFSNFVIKSNRFNKSSERALCFTDSFIYKLDPKKKFAPMKKGIAISEVTGVSVTSESDQLAIVHLEGGNDLVFCLNNKRTEDRVGELVGVLCTLYSRNQGHDLRVIVQASPLNCMLGGKQRQLSVQNGASQTAFRKNGQGLVLEFA</sequence>
<dbReference type="InterPro" id="IPR036961">
    <property type="entry name" value="Kinesin_motor_dom_sf"/>
</dbReference>
<evidence type="ECO:0000256" key="2">
    <source>
        <dbReference type="ARBA" id="ARBA00022741"/>
    </source>
</evidence>
<feature type="domain" description="Myosin motor" evidence="8">
    <location>
        <begin position="10"/>
        <end position="695"/>
    </location>
</feature>
<reference evidence="11" key="1">
    <citation type="submission" date="2012-12" db="EMBL/GenBank/DDBJ databases">
        <authorList>
            <person name="Hellsten U."/>
            <person name="Grimwood J."/>
            <person name="Chapman J.A."/>
            <person name="Shapiro H."/>
            <person name="Aerts A."/>
            <person name="Otillar R.P."/>
            <person name="Terry A.Y."/>
            <person name="Boore J.L."/>
            <person name="Simakov O."/>
            <person name="Marletaz F."/>
            <person name="Cho S.-J."/>
            <person name="Edsinger-Gonzales E."/>
            <person name="Havlak P."/>
            <person name="Kuo D.-H."/>
            <person name="Larsson T."/>
            <person name="Lv J."/>
            <person name="Arendt D."/>
            <person name="Savage R."/>
            <person name="Osoegawa K."/>
            <person name="de Jong P."/>
            <person name="Lindberg D.R."/>
            <person name="Seaver E.C."/>
            <person name="Weisblat D.A."/>
            <person name="Putnam N.H."/>
            <person name="Grigoriev I.V."/>
            <person name="Rokhsar D.S."/>
        </authorList>
    </citation>
    <scope>NUCLEOTIDE SEQUENCE</scope>
    <source>
        <strain evidence="11">I ESC-2004</strain>
    </source>
</reference>
<dbReference type="PANTHER" id="PTHR13140:SF713">
    <property type="entry name" value="UNCONVENTIONAL MYOSIN ID"/>
    <property type="match status" value="1"/>
</dbReference>
<dbReference type="InterPro" id="IPR000048">
    <property type="entry name" value="IQ_motif_EF-hand-BS"/>
</dbReference>
<dbReference type="FunFam" id="1.20.58.530:FF:000004">
    <property type="entry name" value="Unconventional myosin ID"/>
    <property type="match status" value="1"/>
</dbReference>
<keyword evidence="11" id="KW-1185">Reference proteome</keyword>
<feature type="binding site" evidence="7">
    <location>
        <begin position="103"/>
        <end position="110"/>
    </location>
    <ligand>
        <name>ATP</name>
        <dbReference type="ChEBI" id="CHEBI:30616"/>
    </ligand>
</feature>
<dbReference type="PROSITE" id="PS51456">
    <property type="entry name" value="MYOSIN_MOTOR"/>
    <property type="match status" value="1"/>
</dbReference>
<dbReference type="SUPFAM" id="SSF52540">
    <property type="entry name" value="P-loop containing nucleoside triphosphate hydrolases"/>
    <property type="match status" value="1"/>
</dbReference>
<proteinExistence type="inferred from homology"/>
<evidence type="ECO:0000256" key="4">
    <source>
        <dbReference type="ARBA" id="ARBA00023123"/>
    </source>
</evidence>
<feature type="region of interest" description="Actin-binding" evidence="7">
    <location>
        <begin position="573"/>
        <end position="595"/>
    </location>
</feature>
<keyword evidence="6 7" id="KW-0009">Actin-binding</keyword>
<dbReference type="EnsemblMetazoa" id="CapteT167519">
    <property type="protein sequence ID" value="CapteP167519"/>
    <property type="gene ID" value="CapteG167519"/>
</dbReference>
<dbReference type="PANTHER" id="PTHR13140">
    <property type="entry name" value="MYOSIN"/>
    <property type="match status" value="1"/>
</dbReference>
<keyword evidence="3 7" id="KW-0067">ATP-binding</keyword>
<dbReference type="GO" id="GO:0005737">
    <property type="term" value="C:cytoplasm"/>
    <property type="evidence" value="ECO:0007669"/>
    <property type="project" value="TreeGrafter"/>
</dbReference>
<dbReference type="AlphaFoldDB" id="X1ZB29"/>
<dbReference type="InterPro" id="IPR036072">
    <property type="entry name" value="MYSc_Myo1"/>
</dbReference>
<dbReference type="GO" id="GO:0007015">
    <property type="term" value="P:actin filament organization"/>
    <property type="evidence" value="ECO:0007669"/>
    <property type="project" value="TreeGrafter"/>
</dbReference>
<evidence type="ECO:0000256" key="1">
    <source>
        <dbReference type="ARBA" id="ARBA00008314"/>
    </source>
</evidence>
<keyword evidence="2 7" id="KW-0547">Nucleotide-binding</keyword>
<evidence type="ECO:0000259" key="8">
    <source>
        <dbReference type="PROSITE" id="PS51456"/>
    </source>
</evidence>
<dbReference type="PRINTS" id="PR00193">
    <property type="entry name" value="MYOSINHEAVY"/>
</dbReference>
<comment type="similarity">
    <text evidence="1 7">Belongs to the TRAFAC class myosin-kinesin ATPase superfamily. Myosin family.</text>
</comment>
<dbReference type="Proteomes" id="UP000014760">
    <property type="component" value="Unassembled WGS sequence"/>
</dbReference>
<keyword evidence="5 7" id="KW-0505">Motor protein</keyword>
<dbReference type="Gene3D" id="1.20.120.720">
    <property type="entry name" value="Myosin VI head, motor domain, U50 subdomain"/>
    <property type="match status" value="1"/>
</dbReference>
<dbReference type="PROSITE" id="PS50096">
    <property type="entry name" value="IQ"/>
    <property type="match status" value="1"/>
</dbReference>
<dbReference type="Pfam" id="PF00063">
    <property type="entry name" value="Myosin_head"/>
    <property type="match status" value="1"/>
</dbReference>
<dbReference type="FunFam" id="1.10.10.820:FF:000001">
    <property type="entry name" value="Myosin heavy chain"/>
    <property type="match status" value="1"/>
</dbReference>
<dbReference type="GO" id="GO:0006897">
    <property type="term" value="P:endocytosis"/>
    <property type="evidence" value="ECO:0007669"/>
    <property type="project" value="TreeGrafter"/>
</dbReference>
<dbReference type="HOGENOM" id="CLU_000192_7_7_1"/>
<reference evidence="10" key="3">
    <citation type="submission" date="2015-06" db="UniProtKB">
        <authorList>
            <consortium name="EnsemblMetazoa"/>
        </authorList>
    </citation>
    <scope>IDENTIFICATION</scope>
</reference>
<organism evidence="10 11">
    <name type="scientific">Capitella teleta</name>
    <name type="common">Polychaete worm</name>
    <dbReference type="NCBI Taxonomy" id="283909"/>
    <lineage>
        <taxon>Eukaryota</taxon>
        <taxon>Metazoa</taxon>
        <taxon>Spiralia</taxon>
        <taxon>Lophotrochozoa</taxon>
        <taxon>Annelida</taxon>
        <taxon>Polychaeta</taxon>
        <taxon>Sedentaria</taxon>
        <taxon>Scolecida</taxon>
        <taxon>Capitellidae</taxon>
        <taxon>Capitella</taxon>
    </lineage>
</organism>
<dbReference type="PROSITE" id="PS51757">
    <property type="entry name" value="TH1"/>
    <property type="match status" value="1"/>
</dbReference>
<dbReference type="OrthoDB" id="6108017at2759"/>
<evidence type="ECO:0000256" key="7">
    <source>
        <dbReference type="PROSITE-ProRule" id="PRU00782"/>
    </source>
</evidence>
<accession>X1ZB29</accession>
<dbReference type="GO" id="GO:0005902">
    <property type="term" value="C:microvillus"/>
    <property type="evidence" value="ECO:0007669"/>
    <property type="project" value="TreeGrafter"/>
</dbReference>
<evidence type="ECO:0008006" key="12">
    <source>
        <dbReference type="Google" id="ProtNLM"/>
    </source>
</evidence>
<dbReference type="SMART" id="SM00242">
    <property type="entry name" value="MYSc"/>
    <property type="match status" value="1"/>
</dbReference>
<dbReference type="Gene3D" id="1.10.10.820">
    <property type="match status" value="1"/>
</dbReference>
<dbReference type="Gene3D" id="1.20.5.4820">
    <property type="match status" value="1"/>
</dbReference>
<dbReference type="InterPro" id="IPR001609">
    <property type="entry name" value="Myosin_head_motor_dom-like"/>
</dbReference>
<evidence type="ECO:0000313" key="10">
    <source>
        <dbReference type="EnsemblMetazoa" id="CapteP167519"/>
    </source>
</evidence>
<reference evidence="11" key="2">
    <citation type="journal article" date="2013" name="Nature">
        <title>Insights into bilaterian evolution from three spiralian genomes.</title>
        <authorList>
            <person name="Simakov O."/>
            <person name="Marletaz F."/>
            <person name="Cho S.J."/>
            <person name="Edsinger-Gonzales E."/>
            <person name="Havlak P."/>
            <person name="Hellsten U."/>
            <person name="Kuo D.H."/>
            <person name="Larsson T."/>
            <person name="Lv J."/>
            <person name="Arendt D."/>
            <person name="Savage R."/>
            <person name="Osoegawa K."/>
            <person name="de Jong P."/>
            <person name="Grimwood J."/>
            <person name="Chapman J.A."/>
            <person name="Shapiro H."/>
            <person name="Aerts A."/>
            <person name="Otillar R.P."/>
            <person name="Terry A.Y."/>
            <person name="Boore J.L."/>
            <person name="Grigoriev I.V."/>
            <person name="Lindberg D.R."/>
            <person name="Seaver E.C."/>
            <person name="Weisblat D.A."/>
            <person name="Putnam N.H."/>
            <person name="Rokhsar D.S."/>
        </authorList>
    </citation>
    <scope>NUCLEOTIDE SEQUENCE</scope>
    <source>
        <strain evidence="11">I ESC-2004</strain>
    </source>
</reference>
<evidence type="ECO:0000256" key="6">
    <source>
        <dbReference type="ARBA" id="ARBA00023203"/>
    </source>
</evidence>
<dbReference type="GO" id="GO:0016459">
    <property type="term" value="C:myosin complex"/>
    <property type="evidence" value="ECO:0007669"/>
    <property type="project" value="UniProtKB-KW"/>
</dbReference>
<dbReference type="InterPro" id="IPR010926">
    <property type="entry name" value="Myosin_TH1"/>
</dbReference>
<protein>
    <recommendedName>
        <fullName evidence="12">Myosin motor domain-containing protein</fullName>
    </recommendedName>
</protein>
<dbReference type="Gene3D" id="3.40.850.10">
    <property type="entry name" value="Kinesin motor domain"/>
    <property type="match status" value="1"/>
</dbReference>
<dbReference type="Pfam" id="PF06017">
    <property type="entry name" value="Myosin_TH1"/>
    <property type="match status" value="1"/>
</dbReference>
<dbReference type="GO" id="GO:0005886">
    <property type="term" value="C:plasma membrane"/>
    <property type="evidence" value="ECO:0007669"/>
    <property type="project" value="TreeGrafter"/>
</dbReference>
<keyword evidence="4 7" id="KW-0518">Myosin</keyword>
<dbReference type="CDD" id="cd01378">
    <property type="entry name" value="MYSc_Myo1"/>
    <property type="match status" value="1"/>
</dbReference>
<dbReference type="GO" id="GO:0030048">
    <property type="term" value="P:actin filament-based movement"/>
    <property type="evidence" value="ECO:0007669"/>
    <property type="project" value="TreeGrafter"/>
</dbReference>
<evidence type="ECO:0000313" key="11">
    <source>
        <dbReference type="Proteomes" id="UP000014760"/>
    </source>
</evidence>
<dbReference type="InterPro" id="IPR027417">
    <property type="entry name" value="P-loop_NTPase"/>
</dbReference>
<evidence type="ECO:0000256" key="3">
    <source>
        <dbReference type="ARBA" id="ARBA00022840"/>
    </source>
</evidence>